<evidence type="ECO:0000256" key="1">
    <source>
        <dbReference type="ARBA" id="ARBA00022448"/>
    </source>
</evidence>
<dbReference type="PROSITE" id="PS50929">
    <property type="entry name" value="ABC_TM1F"/>
    <property type="match status" value="1"/>
</dbReference>
<evidence type="ECO:0000256" key="5">
    <source>
        <dbReference type="ARBA" id="ARBA00022989"/>
    </source>
</evidence>
<dbReference type="InterPro" id="IPR050173">
    <property type="entry name" value="ABC_transporter_C-like"/>
</dbReference>
<keyword evidence="5 7" id="KW-1133">Transmembrane helix</keyword>
<protein>
    <recommendedName>
        <fullName evidence="8">ABC transmembrane type-1 domain-containing protein</fullName>
    </recommendedName>
</protein>
<feature type="domain" description="ABC transmembrane type-1" evidence="8">
    <location>
        <begin position="200"/>
        <end position="431"/>
    </location>
</feature>
<dbReference type="GO" id="GO:0016020">
    <property type="term" value="C:membrane"/>
    <property type="evidence" value="ECO:0007669"/>
    <property type="project" value="InterPro"/>
</dbReference>
<dbReference type="Gene3D" id="1.20.1560.10">
    <property type="entry name" value="ABC transporter type 1, transmembrane domain"/>
    <property type="match status" value="1"/>
</dbReference>
<evidence type="ECO:0000256" key="3">
    <source>
        <dbReference type="ARBA" id="ARBA00022741"/>
    </source>
</evidence>
<dbReference type="SUPFAM" id="SSF90123">
    <property type="entry name" value="ABC transporter transmembrane region"/>
    <property type="match status" value="1"/>
</dbReference>
<keyword evidence="3" id="KW-0547">Nucleotide-binding</keyword>
<name>A0A9I9D1R7_CUCME</name>
<accession>A0A9I9D1R7</accession>
<proteinExistence type="predicted"/>
<dbReference type="GO" id="GO:0005524">
    <property type="term" value="F:ATP binding"/>
    <property type="evidence" value="ECO:0007669"/>
    <property type="project" value="UniProtKB-KW"/>
</dbReference>
<dbReference type="GO" id="GO:0140359">
    <property type="term" value="F:ABC-type transporter activity"/>
    <property type="evidence" value="ECO:0007669"/>
    <property type="project" value="InterPro"/>
</dbReference>
<dbReference type="Pfam" id="PF00005">
    <property type="entry name" value="ABC_tran"/>
    <property type="match status" value="1"/>
</dbReference>
<organism evidence="9">
    <name type="scientific">Cucumis melo</name>
    <name type="common">Muskmelon</name>
    <dbReference type="NCBI Taxonomy" id="3656"/>
    <lineage>
        <taxon>Eukaryota</taxon>
        <taxon>Viridiplantae</taxon>
        <taxon>Streptophyta</taxon>
        <taxon>Embryophyta</taxon>
        <taxon>Tracheophyta</taxon>
        <taxon>Spermatophyta</taxon>
        <taxon>Magnoliopsida</taxon>
        <taxon>eudicotyledons</taxon>
        <taxon>Gunneridae</taxon>
        <taxon>Pentapetalae</taxon>
        <taxon>rosids</taxon>
        <taxon>fabids</taxon>
        <taxon>Cucurbitales</taxon>
        <taxon>Cucurbitaceae</taxon>
        <taxon>Benincaseae</taxon>
        <taxon>Cucumis</taxon>
    </lineage>
</organism>
<dbReference type="Gene3D" id="3.40.50.300">
    <property type="entry name" value="P-loop containing nucleotide triphosphate hydrolases"/>
    <property type="match status" value="2"/>
</dbReference>
<evidence type="ECO:0000256" key="2">
    <source>
        <dbReference type="ARBA" id="ARBA00022692"/>
    </source>
</evidence>
<dbReference type="PANTHER" id="PTHR24223">
    <property type="entry name" value="ATP-BINDING CASSETTE SUB-FAMILY C"/>
    <property type="match status" value="1"/>
</dbReference>
<feature type="transmembrane region" description="Helical" evidence="7">
    <location>
        <begin position="306"/>
        <end position="331"/>
    </location>
</feature>
<dbReference type="PANTHER" id="PTHR24223:SF222">
    <property type="entry name" value="OS01G0902100 PROTEIN"/>
    <property type="match status" value="1"/>
</dbReference>
<feature type="transmembrane region" description="Helical" evidence="7">
    <location>
        <begin position="416"/>
        <end position="435"/>
    </location>
</feature>
<feature type="transmembrane region" description="Helical" evidence="7">
    <location>
        <begin position="234"/>
        <end position="255"/>
    </location>
</feature>
<dbReference type="Gramene" id="MELO3C011892.2.1">
    <property type="protein sequence ID" value="MELO3C011892.2.1"/>
    <property type="gene ID" value="MELO3C011892.2"/>
</dbReference>
<feature type="transmembrane region" description="Helical" evidence="7">
    <location>
        <begin position="447"/>
        <end position="464"/>
    </location>
</feature>
<evidence type="ECO:0000256" key="4">
    <source>
        <dbReference type="ARBA" id="ARBA00022840"/>
    </source>
</evidence>
<keyword evidence="2 7" id="KW-0812">Transmembrane</keyword>
<dbReference type="InterPro" id="IPR011527">
    <property type="entry name" value="ABC1_TM_dom"/>
</dbReference>
<reference evidence="9" key="1">
    <citation type="submission" date="2023-03" db="UniProtKB">
        <authorList>
            <consortium name="EnsemblPlants"/>
        </authorList>
    </citation>
    <scope>IDENTIFICATION</scope>
</reference>
<evidence type="ECO:0000313" key="9">
    <source>
        <dbReference type="EnsemblPlants" id="MELO3C011892.2.1"/>
    </source>
</evidence>
<evidence type="ECO:0000259" key="8">
    <source>
        <dbReference type="PROSITE" id="PS50929"/>
    </source>
</evidence>
<dbReference type="SUPFAM" id="SSF52540">
    <property type="entry name" value="P-loop containing nucleoside triphosphate hydrolases"/>
    <property type="match status" value="2"/>
</dbReference>
<dbReference type="GO" id="GO:0016887">
    <property type="term" value="F:ATP hydrolysis activity"/>
    <property type="evidence" value="ECO:0007669"/>
    <property type="project" value="InterPro"/>
</dbReference>
<dbReference type="Pfam" id="PF00664">
    <property type="entry name" value="ABC_membrane"/>
    <property type="match status" value="1"/>
</dbReference>
<evidence type="ECO:0000256" key="7">
    <source>
        <dbReference type="SAM" id="Phobius"/>
    </source>
</evidence>
<evidence type="ECO:0000256" key="6">
    <source>
        <dbReference type="ARBA" id="ARBA00023136"/>
    </source>
</evidence>
<keyword evidence="1" id="KW-0813">Transport</keyword>
<dbReference type="AlphaFoldDB" id="A0A9I9D1R7"/>
<dbReference type="InterPro" id="IPR003439">
    <property type="entry name" value="ABC_transporter-like_ATP-bd"/>
</dbReference>
<feature type="transmembrane region" description="Helical" evidence="7">
    <location>
        <begin position="267"/>
        <end position="286"/>
    </location>
</feature>
<dbReference type="InterPro" id="IPR036640">
    <property type="entry name" value="ABC1_TM_sf"/>
</dbReference>
<dbReference type="EnsemblPlants" id="MELO3C011892.2.1">
    <property type="protein sequence ID" value="MELO3C011892.2.1"/>
    <property type="gene ID" value="MELO3C011892.2"/>
</dbReference>
<dbReference type="InterPro" id="IPR027417">
    <property type="entry name" value="P-loop_NTPase"/>
</dbReference>
<keyword evidence="6 7" id="KW-0472">Membrane</keyword>
<sequence>MQDKATVDIAFNAPWKTMKNSGYQVVAGWRLFLVGREGDELKWREKQRIQLARAVYSDADVYFLMILWVSWMHRCLLQLLSGKTVVYATRHLEFIEAANLVLVRKYGELMSDSNGELARHVVAHRRFLNGVKPFFEDKSHHKRPHKTHQIEVLDENSSLTLGNGSHSVRTQEEEIQIGRVKWSVYSTFITSSYKGALVPVILLCQVLFQILQMGSNYWISWETEEEGKVSREQLLGIFILMSGGSSIFILGQAVVMATIAIETAQRMFLGMVTSIFAAPISFFDAKPSSQILCRSSTDQSTLDTDIPYRLGGLAFALIQLLSIIILMSKVIQRSNVASKQMIKRSSPGYYISSARELARMIEIQKAPILPHFSETVVGATIIRCFDQEDRFLKKIMNLVDDYPRVVFHNSTSMEWLCLRINFLFDVVFFLAHIILVTLPRTAIDQSLAGLAAIVSEVFFSSLWLKIENWSVGQRQLVCLARVLLKKRRILVLDEATASIDTATENIIQEKIREETNGCTVITVAHRIPTIIVNDLVLVLDEGKQGHRVRFTISITQEQFFYVFKVGGRILGQIIQ</sequence>
<keyword evidence="4" id="KW-0067">ATP-binding</keyword>
<feature type="transmembrane region" description="Helical" evidence="7">
    <location>
        <begin position="196"/>
        <end position="214"/>
    </location>
</feature>